<sequence>MFPTAFEEPANLVNIRRRELLHPSHSHERLGCPFLKYSEDTTTGRFERTNIALHILIVSNLFLIAEISCAKISINCSDLFCCDVNSPLYKHFLTCCEEKNPSSETWTYVTPNTKNSILAQRIP</sequence>
<gene>
    <name evidence="1" type="ORF">MARPO_0001s0384</name>
</gene>
<dbReference type="AlphaFoldDB" id="A0A2R6XWC8"/>
<reference evidence="2" key="1">
    <citation type="journal article" date="2017" name="Cell">
        <title>Insights into land plant evolution garnered from the Marchantia polymorpha genome.</title>
        <authorList>
            <person name="Bowman J.L."/>
            <person name="Kohchi T."/>
            <person name="Yamato K.T."/>
            <person name="Jenkins J."/>
            <person name="Shu S."/>
            <person name="Ishizaki K."/>
            <person name="Yamaoka S."/>
            <person name="Nishihama R."/>
            <person name="Nakamura Y."/>
            <person name="Berger F."/>
            <person name="Adam C."/>
            <person name="Aki S.S."/>
            <person name="Althoff F."/>
            <person name="Araki T."/>
            <person name="Arteaga-Vazquez M.A."/>
            <person name="Balasubrmanian S."/>
            <person name="Barry K."/>
            <person name="Bauer D."/>
            <person name="Boehm C.R."/>
            <person name="Briginshaw L."/>
            <person name="Caballero-Perez J."/>
            <person name="Catarino B."/>
            <person name="Chen F."/>
            <person name="Chiyoda S."/>
            <person name="Chovatia M."/>
            <person name="Davies K.M."/>
            <person name="Delmans M."/>
            <person name="Demura T."/>
            <person name="Dierschke T."/>
            <person name="Dolan L."/>
            <person name="Dorantes-Acosta A.E."/>
            <person name="Eklund D.M."/>
            <person name="Florent S.N."/>
            <person name="Flores-Sandoval E."/>
            <person name="Fujiyama A."/>
            <person name="Fukuzawa H."/>
            <person name="Galik B."/>
            <person name="Grimanelli D."/>
            <person name="Grimwood J."/>
            <person name="Grossniklaus U."/>
            <person name="Hamada T."/>
            <person name="Haseloff J."/>
            <person name="Hetherington A.J."/>
            <person name="Higo A."/>
            <person name="Hirakawa Y."/>
            <person name="Hundley H.N."/>
            <person name="Ikeda Y."/>
            <person name="Inoue K."/>
            <person name="Inoue S.I."/>
            <person name="Ishida S."/>
            <person name="Jia Q."/>
            <person name="Kakita M."/>
            <person name="Kanazawa T."/>
            <person name="Kawai Y."/>
            <person name="Kawashima T."/>
            <person name="Kennedy M."/>
            <person name="Kinose K."/>
            <person name="Kinoshita T."/>
            <person name="Kohara Y."/>
            <person name="Koide E."/>
            <person name="Komatsu K."/>
            <person name="Kopischke S."/>
            <person name="Kubo M."/>
            <person name="Kyozuka J."/>
            <person name="Lagercrantz U."/>
            <person name="Lin S.S."/>
            <person name="Lindquist E."/>
            <person name="Lipzen A.M."/>
            <person name="Lu C.W."/>
            <person name="De Luna E."/>
            <person name="Martienssen R.A."/>
            <person name="Minamino N."/>
            <person name="Mizutani M."/>
            <person name="Mizutani M."/>
            <person name="Mochizuki N."/>
            <person name="Monte I."/>
            <person name="Mosher R."/>
            <person name="Nagasaki H."/>
            <person name="Nakagami H."/>
            <person name="Naramoto S."/>
            <person name="Nishitani K."/>
            <person name="Ohtani M."/>
            <person name="Okamoto T."/>
            <person name="Okumura M."/>
            <person name="Phillips J."/>
            <person name="Pollak B."/>
            <person name="Reinders A."/>
            <person name="Rovekamp M."/>
            <person name="Sano R."/>
            <person name="Sawa S."/>
            <person name="Schmid M.W."/>
            <person name="Shirakawa M."/>
            <person name="Solano R."/>
            <person name="Spunde A."/>
            <person name="Suetsugu N."/>
            <person name="Sugano S."/>
            <person name="Sugiyama A."/>
            <person name="Sun R."/>
            <person name="Suzuki Y."/>
            <person name="Takenaka M."/>
            <person name="Takezawa D."/>
            <person name="Tomogane H."/>
            <person name="Tsuzuki M."/>
            <person name="Ueda T."/>
            <person name="Umeda M."/>
            <person name="Ward J.M."/>
            <person name="Watanabe Y."/>
            <person name="Yazaki K."/>
            <person name="Yokoyama R."/>
            <person name="Yoshitake Y."/>
            <person name="Yotsui I."/>
            <person name="Zachgo S."/>
            <person name="Schmutz J."/>
        </authorList>
    </citation>
    <scope>NUCLEOTIDE SEQUENCE [LARGE SCALE GENOMIC DNA]</scope>
    <source>
        <strain evidence="2">Tak-1</strain>
    </source>
</reference>
<proteinExistence type="predicted"/>
<protein>
    <submittedName>
        <fullName evidence="1">Uncharacterized protein</fullName>
    </submittedName>
</protein>
<name>A0A2R6XWC8_MARPO</name>
<dbReference type="Proteomes" id="UP000244005">
    <property type="component" value="Unassembled WGS sequence"/>
</dbReference>
<keyword evidence="2" id="KW-1185">Reference proteome</keyword>
<dbReference type="Gramene" id="Mp1g20480.1">
    <property type="protein sequence ID" value="Mp1g20480.1.cds1"/>
    <property type="gene ID" value="Mp1g20480"/>
</dbReference>
<evidence type="ECO:0000313" key="1">
    <source>
        <dbReference type="EMBL" id="PTQ50410.1"/>
    </source>
</evidence>
<accession>A0A2R6XWC8</accession>
<evidence type="ECO:0000313" key="2">
    <source>
        <dbReference type="Proteomes" id="UP000244005"/>
    </source>
</evidence>
<dbReference type="EMBL" id="KZ772673">
    <property type="protein sequence ID" value="PTQ50410.1"/>
    <property type="molecule type" value="Genomic_DNA"/>
</dbReference>
<organism evidence="1 2">
    <name type="scientific">Marchantia polymorpha</name>
    <name type="common">Common liverwort</name>
    <name type="synonym">Marchantia aquatica</name>
    <dbReference type="NCBI Taxonomy" id="3197"/>
    <lineage>
        <taxon>Eukaryota</taxon>
        <taxon>Viridiplantae</taxon>
        <taxon>Streptophyta</taxon>
        <taxon>Embryophyta</taxon>
        <taxon>Marchantiophyta</taxon>
        <taxon>Marchantiopsida</taxon>
        <taxon>Marchantiidae</taxon>
        <taxon>Marchantiales</taxon>
        <taxon>Marchantiaceae</taxon>
        <taxon>Marchantia</taxon>
    </lineage>
</organism>